<dbReference type="InterPro" id="IPR011576">
    <property type="entry name" value="Pyridox_Oxase_N"/>
</dbReference>
<dbReference type="RefSeq" id="WP_215626466.1">
    <property type="nucleotide sequence ID" value="NZ_CP067089.2"/>
</dbReference>
<evidence type="ECO:0000259" key="1">
    <source>
        <dbReference type="Pfam" id="PF01243"/>
    </source>
</evidence>
<evidence type="ECO:0000313" key="2">
    <source>
        <dbReference type="EMBL" id="QQO09161.1"/>
    </source>
</evidence>
<dbReference type="KEGG" id="bhc:JFL75_19885"/>
<dbReference type="Gene3D" id="2.30.110.10">
    <property type="entry name" value="Electron Transport, Fmn-binding Protein, Chain A"/>
    <property type="match status" value="1"/>
</dbReference>
<reference evidence="2" key="1">
    <citation type="submission" date="2021-01" db="EMBL/GenBank/DDBJ databases">
        <title>Description of Breznakiella homolactica.</title>
        <authorList>
            <person name="Song Y."/>
            <person name="Brune A."/>
        </authorList>
    </citation>
    <scope>NUCLEOTIDE SEQUENCE</scope>
    <source>
        <strain evidence="2">RmG30</strain>
    </source>
</reference>
<dbReference type="SUPFAM" id="SSF50475">
    <property type="entry name" value="FMN-binding split barrel"/>
    <property type="match status" value="1"/>
</dbReference>
<organism evidence="2 3">
    <name type="scientific">Breznakiella homolactica</name>
    <dbReference type="NCBI Taxonomy" id="2798577"/>
    <lineage>
        <taxon>Bacteria</taxon>
        <taxon>Pseudomonadati</taxon>
        <taxon>Spirochaetota</taxon>
        <taxon>Spirochaetia</taxon>
        <taxon>Spirochaetales</taxon>
        <taxon>Breznakiellaceae</taxon>
        <taxon>Breznakiella</taxon>
    </lineage>
</organism>
<sequence length="183" mass="20928">MAHSFSQRHNTCRKFSKRFLFLVLVILGIALQGCATAGIPVTDRYTEVRDLSSFAGVLEGQRNGILANRNGEAIRTQIVTMQFTEGNRVYFCTNSSKAMYRQLRRSPAVSYCTYAEDYEPVVSVNGTVVFTEDAELKKKLFNENPRLQRFYQTPDNPEFTVFYIDAEEVETFDSDGVKLYKIQ</sequence>
<name>A0A7T7XMS0_9SPIR</name>
<protein>
    <submittedName>
        <fullName evidence="2">Pyridoxamine 5'-phosphate oxidase family protein</fullName>
    </submittedName>
</protein>
<feature type="domain" description="Pyridoxamine 5'-phosphate oxidase N-terminal" evidence="1">
    <location>
        <begin position="77"/>
        <end position="171"/>
    </location>
</feature>
<dbReference type="PANTHER" id="PTHR34818:SF1">
    <property type="entry name" value="PROTEIN BLI-3"/>
    <property type="match status" value="1"/>
</dbReference>
<dbReference type="EMBL" id="CP067089">
    <property type="protein sequence ID" value="QQO09161.1"/>
    <property type="molecule type" value="Genomic_DNA"/>
</dbReference>
<dbReference type="InterPro" id="IPR012349">
    <property type="entry name" value="Split_barrel_FMN-bd"/>
</dbReference>
<proteinExistence type="predicted"/>
<keyword evidence="3" id="KW-1185">Reference proteome</keyword>
<dbReference type="AlphaFoldDB" id="A0A7T7XMS0"/>
<accession>A0A7T7XMS0</accession>
<dbReference type="Proteomes" id="UP000595917">
    <property type="component" value="Chromosome"/>
</dbReference>
<gene>
    <name evidence="2" type="ORF">JFL75_19885</name>
</gene>
<dbReference type="InterPro" id="IPR052917">
    <property type="entry name" value="Stress-Dev_Protein"/>
</dbReference>
<evidence type="ECO:0000313" key="3">
    <source>
        <dbReference type="Proteomes" id="UP000595917"/>
    </source>
</evidence>
<dbReference type="PANTHER" id="PTHR34818">
    <property type="entry name" value="PROTEIN BLI-3"/>
    <property type="match status" value="1"/>
</dbReference>
<dbReference type="Pfam" id="PF01243">
    <property type="entry name" value="PNPOx_N"/>
    <property type="match status" value="1"/>
</dbReference>